<name>A0A6H0S1G7_9MYCO</name>
<dbReference type="SUPFAM" id="SSF56645">
    <property type="entry name" value="Acyl-CoA dehydrogenase NM domain-like"/>
    <property type="match status" value="1"/>
</dbReference>
<dbReference type="Gene3D" id="1.20.140.10">
    <property type="entry name" value="Butyryl-CoA Dehydrogenase, subunit A, domain 3"/>
    <property type="match status" value="1"/>
</dbReference>
<dbReference type="KEGG" id="mfre:EXE63_09220"/>
<dbReference type="AlphaFoldDB" id="A0A6H0S1G7"/>
<sequence>MQILIDQELRSRLPADGPVDVAAALDVATQCSAQQCRPGAGRTHEYLQTLATLGLVDASLARIVEPHLDAHAILAQAGMSADIPAIGADAGSTWGVYAAHGSGLKLAATQGPDGWTLSGSKPWCSLAGRLSHAVITAEVEGGGQQAFAVRLDPRHVRVAPTTWVSRGLAAIPSGPIEIQALPAVALDSPGWYVQRPGFAWGGIGVAAVWYGIALAFRERIVHHLADRARDPISLAQFGDVDEGLFTAGTCLEHAAAAIDAGHDDPMLLAQRVRAAVARVSEKTLRSAGYVLGPGPLVGEEEYARRVADLGVYLRQHHGHRDLAYLGELALGAAERRHG</sequence>
<dbReference type="InterPro" id="IPR046373">
    <property type="entry name" value="Acyl-CoA_Oxase/DH_mid-dom_sf"/>
</dbReference>
<dbReference type="Gene3D" id="2.40.110.10">
    <property type="entry name" value="Butyryl-CoA Dehydrogenase, subunit A, domain 2"/>
    <property type="match status" value="1"/>
</dbReference>
<evidence type="ECO:0000313" key="2">
    <source>
        <dbReference type="Proteomes" id="UP000501849"/>
    </source>
</evidence>
<dbReference type="InterPro" id="IPR036250">
    <property type="entry name" value="AcylCo_DH-like_C"/>
</dbReference>
<dbReference type="SUPFAM" id="SSF47203">
    <property type="entry name" value="Acyl-CoA dehydrogenase C-terminal domain-like"/>
    <property type="match status" value="1"/>
</dbReference>
<reference evidence="1 2" key="1">
    <citation type="submission" date="2019-04" db="EMBL/GenBank/DDBJ databases">
        <title>Draft, Whole-Genome Sequence of the Anthracene-degrading Mycobacterium frederiksbergense LB501T, Isolated from a Polycyclic Aromatic Hydrocarbon (PAH)-Contaminated Soil.</title>
        <authorList>
            <person name="Augelletti F."/>
        </authorList>
    </citation>
    <scope>NUCLEOTIDE SEQUENCE [LARGE SCALE GENOMIC DNA]</scope>
    <source>
        <strain evidence="1 2">LB 501T</strain>
    </source>
</reference>
<organism evidence="1 2">
    <name type="scientific">Mycolicibacterium frederiksbergense</name>
    <dbReference type="NCBI Taxonomy" id="117567"/>
    <lineage>
        <taxon>Bacteria</taxon>
        <taxon>Bacillati</taxon>
        <taxon>Actinomycetota</taxon>
        <taxon>Actinomycetes</taxon>
        <taxon>Mycobacteriales</taxon>
        <taxon>Mycobacteriaceae</taxon>
        <taxon>Mycolicibacterium</taxon>
    </lineage>
</organism>
<dbReference type="GO" id="GO:0016627">
    <property type="term" value="F:oxidoreductase activity, acting on the CH-CH group of donors"/>
    <property type="evidence" value="ECO:0007669"/>
    <property type="project" value="InterPro"/>
</dbReference>
<gene>
    <name evidence="1" type="ORF">EXE63_09220</name>
</gene>
<proteinExistence type="predicted"/>
<evidence type="ECO:0000313" key="1">
    <source>
        <dbReference type="EMBL" id="QIV81044.1"/>
    </source>
</evidence>
<dbReference type="Proteomes" id="UP000501849">
    <property type="component" value="Chromosome"/>
</dbReference>
<keyword evidence="2" id="KW-1185">Reference proteome</keyword>
<dbReference type="InterPro" id="IPR009100">
    <property type="entry name" value="AcylCoA_DH/oxidase_NM_dom_sf"/>
</dbReference>
<protein>
    <submittedName>
        <fullName evidence="1">Acyl-CoA dehydrogenase</fullName>
    </submittedName>
</protein>
<dbReference type="RefSeq" id="WP_168141694.1">
    <property type="nucleotide sequence ID" value="NZ_CBCSDT010000024.1"/>
</dbReference>
<dbReference type="EMBL" id="CP038799">
    <property type="protein sequence ID" value="QIV81044.1"/>
    <property type="molecule type" value="Genomic_DNA"/>
</dbReference>
<accession>A0A6H0S1G7</accession>